<dbReference type="PROSITE" id="PS00478">
    <property type="entry name" value="LIM_DOMAIN_1"/>
    <property type="match status" value="1"/>
</dbReference>
<name>F3YDG0_DROME</name>
<dbReference type="EMBL" id="BT126321">
    <property type="protein sequence ID" value="AEB66928.1"/>
    <property type="molecule type" value="mRNA"/>
</dbReference>
<dbReference type="InterPro" id="IPR033725">
    <property type="entry name" value="LIM1_prickle"/>
</dbReference>
<dbReference type="PANTHER" id="PTHR24211">
    <property type="entry name" value="LIM DOMAIN-CONTAINING PROTEIN"/>
    <property type="match status" value="1"/>
</dbReference>
<evidence type="ECO:0000313" key="10">
    <source>
        <dbReference type="EMBL" id="AEB66928.1"/>
    </source>
</evidence>
<feature type="region of interest" description="Disordered" evidence="7">
    <location>
        <begin position="415"/>
        <end position="443"/>
    </location>
</feature>
<evidence type="ECO:0000256" key="3">
    <source>
        <dbReference type="ARBA" id="ARBA00022737"/>
    </source>
</evidence>
<dbReference type="SUPFAM" id="SSF57716">
    <property type="entry name" value="Glucocorticoid receptor-like (DNA-binding domain)"/>
    <property type="match status" value="2"/>
</dbReference>
<dbReference type="Pfam" id="PF06297">
    <property type="entry name" value="PET"/>
    <property type="match status" value="1"/>
</dbReference>
<feature type="compositionally biased region" description="Basic and acidic residues" evidence="7">
    <location>
        <begin position="1183"/>
        <end position="1197"/>
    </location>
</feature>
<evidence type="ECO:0000256" key="1">
    <source>
        <dbReference type="ARBA" id="ARBA00008268"/>
    </source>
</evidence>
<feature type="compositionally biased region" description="Basic residues" evidence="7">
    <location>
        <begin position="192"/>
        <end position="206"/>
    </location>
</feature>
<feature type="compositionally biased region" description="Polar residues" evidence="7">
    <location>
        <begin position="1117"/>
        <end position="1128"/>
    </location>
</feature>
<feature type="compositionally biased region" description="Low complexity" evidence="7">
    <location>
        <begin position="891"/>
        <end position="911"/>
    </location>
</feature>
<feature type="region of interest" description="Disordered" evidence="7">
    <location>
        <begin position="949"/>
        <end position="987"/>
    </location>
</feature>
<evidence type="ECO:0000256" key="7">
    <source>
        <dbReference type="SAM" id="MobiDB-lite"/>
    </source>
</evidence>
<dbReference type="InterPro" id="IPR047120">
    <property type="entry name" value="Pk/Esn/Tes"/>
</dbReference>
<dbReference type="SMART" id="SM00132">
    <property type="entry name" value="LIM"/>
    <property type="match status" value="3"/>
</dbReference>
<feature type="region of interest" description="Disordered" evidence="7">
    <location>
        <begin position="288"/>
        <end position="336"/>
    </location>
</feature>
<feature type="compositionally biased region" description="Basic and acidic residues" evidence="7">
    <location>
        <begin position="1263"/>
        <end position="1278"/>
    </location>
</feature>
<feature type="domain" description="LIM zinc-binding" evidence="8">
    <location>
        <begin position="734"/>
        <end position="794"/>
    </location>
</feature>
<dbReference type="CDD" id="cd09418">
    <property type="entry name" value="LIM2_Prickle"/>
    <property type="match status" value="1"/>
</dbReference>
<feature type="compositionally biased region" description="Basic and acidic residues" evidence="7">
    <location>
        <begin position="563"/>
        <end position="572"/>
    </location>
</feature>
<feature type="region of interest" description="Disordered" evidence="7">
    <location>
        <begin position="472"/>
        <end position="577"/>
    </location>
</feature>
<keyword evidence="4 6" id="KW-0862">Zinc</keyword>
<organism evidence="10">
    <name type="scientific">Drosophila melanogaster</name>
    <name type="common">Fruit fly</name>
    <dbReference type="NCBI Taxonomy" id="7227"/>
    <lineage>
        <taxon>Eukaryota</taxon>
        <taxon>Metazoa</taxon>
        <taxon>Ecdysozoa</taxon>
        <taxon>Arthropoda</taxon>
        <taxon>Hexapoda</taxon>
        <taxon>Insecta</taxon>
        <taxon>Pterygota</taxon>
        <taxon>Neoptera</taxon>
        <taxon>Endopterygota</taxon>
        <taxon>Diptera</taxon>
        <taxon>Brachycera</taxon>
        <taxon>Muscomorpha</taxon>
        <taxon>Ephydroidea</taxon>
        <taxon>Drosophilidae</taxon>
        <taxon>Drosophila</taxon>
        <taxon>Sophophora</taxon>
    </lineage>
</organism>
<feature type="compositionally biased region" description="Gly residues" evidence="7">
    <location>
        <begin position="482"/>
        <end position="492"/>
    </location>
</feature>
<feature type="compositionally biased region" description="Basic and acidic residues" evidence="7">
    <location>
        <begin position="1"/>
        <end position="11"/>
    </location>
</feature>
<dbReference type="InterPro" id="IPR033723">
    <property type="entry name" value="PET_prickle"/>
</dbReference>
<dbReference type="FunFam" id="2.10.110.10:FF:000035">
    <property type="entry name" value="prickle-like protein 2 isoform X1"/>
    <property type="match status" value="1"/>
</dbReference>
<dbReference type="GO" id="GO:0030182">
    <property type="term" value="P:neuron differentiation"/>
    <property type="evidence" value="ECO:0007669"/>
    <property type="project" value="UniProtKB-ARBA"/>
</dbReference>
<accession>F3YDG0</accession>
<feature type="compositionally biased region" description="Gly residues" evidence="7">
    <location>
        <begin position="53"/>
        <end position="66"/>
    </location>
</feature>
<dbReference type="InterPro" id="IPR001781">
    <property type="entry name" value="Znf_LIM"/>
</dbReference>
<keyword evidence="2 6" id="KW-0479">Metal-binding</keyword>
<feature type="region of interest" description="Disordered" evidence="7">
    <location>
        <begin position="1073"/>
        <end position="1296"/>
    </location>
</feature>
<proteinExistence type="evidence at transcript level"/>
<dbReference type="Pfam" id="PF00412">
    <property type="entry name" value="LIM"/>
    <property type="match status" value="2"/>
</dbReference>
<dbReference type="InterPro" id="IPR033727">
    <property type="entry name" value="LIM3_prickle"/>
</dbReference>
<reference evidence="10" key="1">
    <citation type="submission" date="2011-04" db="EMBL/GenBank/DDBJ databases">
        <authorList>
            <person name="Carlson J."/>
            <person name="Booth B."/>
            <person name="Frise E."/>
            <person name="Sandler J."/>
            <person name="Wan K."/>
            <person name="Yu C."/>
            <person name="Celniker S."/>
        </authorList>
    </citation>
    <scope>NUCLEOTIDE SEQUENCE</scope>
</reference>
<sequence>IYEEKLKETCKTKATKKQVQEQNDTADKKRQRELKNNYGPRTIIISNMSSLSTGGGAGGSSGGPGGADAAAAPAAGQATVTATGNMEPAMVPRTANLLACKQWWRVCFLYGDQQKYYRQLYSKAAAQRLADANQEPDNARDREYDTVDCDLIAGQLDAVEDADDGIDLGDHSSTPKGGATTAGRPLFPHSSSPRRSKKLLRSLRAHVRGEKLPKNDTTTANESSEVTQRNARVTVLDDPFLFGIDADHLGDLVVRGKRYSTLDATENMARFYAEQEATAQVLEIIEQEEESPEQEAPKPALPPKQKQQRPVPPLPPPPANRVTQDQGTQPAAPQVPLQPLTAGDLQFLNLSLRQRSLPRSMKPFKDAHDISFTFNELDTSAEPEVATGAAQQESNEPISRTPLTQISYLQKIPTLPRHFSPSGQGLATPPALGSGGMGLPSSSSASALYAAQAAAGILPTSPLPLQRHQQYLPPHHQQHPGAGMGPGPGSGAAAGPPLGPQYSPGCSANPKYSNAQLPPPPHHHHQLSPALSTPSPPSLLHHPAGGTSSASAHAPFLGGPHMDMQRQSHSDDDSGCALEEYTWVPPGLRPDQVRLYFSQIPDDKVPYVNSPGEQYRVRQLLHQLPPHDNEVRYCHSLTDEERKELRLFSTQRKRDALGRGNVRQLMSARPCDGCDDLISTGDIAVFATRLGPNASWHPACFACSVCRELLVDLIYFHRDGRMYCGRHHAETLKPRCSACDEIILADECTEAEGRAWHMNHFACHECDKQLGGQRYIMREGKPYCLHCFDAMFAEYCDYCGEAIGVDQGQMSHDGQHWHATNECFSCNTCRCSLLGRAFLPRRGAIYCSIACSKGEPPTPSDSSGTGMYTTPTPPTQRVRPHPQAPLPARIPSSHASSSPPMSPQQQQQHQATFNQAMYQMQSQQMEAAGGLVDQSKSYAASDSDAGVVKDLEHGGHMGGGDLTDFSGGRASSTSQNLSPLNSPGDFQPHFLPKPMELQRDGVYNFNEMSSNLDAAWSAKPTNSYHLQRQLLENPHTASMPELAGKLVAPPAHMQHLSQLHAVSSHQFQQHEYADILHPPPPPPGEIPELPTPNLSVASTALPPELMGSPTHSAGDRSLNTPMSTQSASHAPPHPVSILSGASSSSPMSGEPAKKKGVRFEGIPDTLPRSRSYSGNGAGTSGGGERERDRDKDKEGGGRHGHGHSSRRRRRRKSSSSSSHHRSGSGHRSHSTTRADTYAPAQPLSSSYQGPPSVLQAANLVHESPSRQQREREREREREESEESDVCSTCSSSSSSSEDYMMMYQLPQRRHYGGVRVSYVPNDALAYDRKRKPSELGGDKDKNCIIS</sequence>
<dbReference type="CDD" id="cd09415">
    <property type="entry name" value="LIM1_Prickle"/>
    <property type="match status" value="1"/>
</dbReference>
<feature type="domain" description="PET" evidence="9">
    <location>
        <begin position="562"/>
        <end position="670"/>
    </location>
</feature>
<feature type="non-terminal residue" evidence="10">
    <location>
        <position position="1"/>
    </location>
</feature>
<dbReference type="Gene3D" id="2.10.110.10">
    <property type="entry name" value="Cysteine Rich Protein"/>
    <property type="match status" value="3"/>
</dbReference>
<feature type="compositionally biased region" description="Polar residues" evidence="7">
    <location>
        <begin position="504"/>
        <end position="516"/>
    </location>
</feature>
<evidence type="ECO:0000256" key="6">
    <source>
        <dbReference type="PROSITE-ProRule" id="PRU00125"/>
    </source>
</evidence>
<dbReference type="InterPro" id="IPR010442">
    <property type="entry name" value="PET_domain"/>
</dbReference>
<keyword evidence="3" id="KW-0677">Repeat</keyword>
<feature type="compositionally biased region" description="Low complexity" evidence="7">
    <location>
        <begin position="1136"/>
        <end position="1148"/>
    </location>
</feature>
<feature type="compositionally biased region" description="Pro residues" evidence="7">
    <location>
        <begin position="310"/>
        <end position="319"/>
    </location>
</feature>
<feature type="region of interest" description="Disordered" evidence="7">
    <location>
        <begin position="162"/>
        <end position="227"/>
    </location>
</feature>
<dbReference type="InterPro" id="IPR033726">
    <property type="entry name" value="LIM2_prickle"/>
</dbReference>
<feature type="compositionally biased region" description="Polar residues" evidence="7">
    <location>
        <begin position="969"/>
        <end position="981"/>
    </location>
</feature>
<dbReference type="PROSITE" id="PS50023">
    <property type="entry name" value="LIM_DOMAIN_2"/>
    <property type="match status" value="2"/>
</dbReference>
<comment type="similarity">
    <text evidence="1">Belongs to the prickle / espinas / testin family.</text>
</comment>
<dbReference type="ExpressionAtlas" id="F3YDG0">
    <property type="expression patterns" value="baseline and differential"/>
</dbReference>
<dbReference type="CDD" id="cd09420">
    <property type="entry name" value="LIM3_Prickle"/>
    <property type="match status" value="1"/>
</dbReference>
<feature type="compositionally biased region" description="Low complexity" evidence="7">
    <location>
        <begin position="1285"/>
        <end position="1296"/>
    </location>
</feature>
<dbReference type="FunFam" id="2.10.110.10:FF:000005">
    <property type="entry name" value="Testin isoform 1"/>
    <property type="match status" value="1"/>
</dbReference>
<keyword evidence="5 6" id="KW-0440">LIM domain</keyword>
<feature type="region of interest" description="Disordered" evidence="7">
    <location>
        <begin position="1"/>
        <end position="71"/>
    </location>
</feature>
<evidence type="ECO:0000256" key="2">
    <source>
        <dbReference type="ARBA" id="ARBA00022723"/>
    </source>
</evidence>
<feature type="region of interest" description="Disordered" evidence="7">
    <location>
        <begin position="854"/>
        <end position="912"/>
    </location>
</feature>
<dbReference type="VEuPathDB" id="VectorBase:FBgn0003090"/>
<dbReference type="GO" id="GO:0008270">
    <property type="term" value="F:zinc ion binding"/>
    <property type="evidence" value="ECO:0007669"/>
    <property type="project" value="InterPro"/>
</dbReference>
<protein>
    <submittedName>
        <fullName evidence="10">MIP30239p</fullName>
    </submittedName>
</protein>
<feature type="compositionally biased region" description="Basic residues" evidence="7">
    <location>
        <begin position="1198"/>
        <end position="1230"/>
    </location>
</feature>
<dbReference type="PROSITE" id="PS51303">
    <property type="entry name" value="PET"/>
    <property type="match status" value="1"/>
</dbReference>
<dbReference type="OrthoDB" id="10069167at2759"/>
<feature type="domain" description="LIM zinc-binding" evidence="8">
    <location>
        <begin position="669"/>
        <end position="733"/>
    </location>
</feature>
<feature type="compositionally biased region" description="Polar residues" evidence="7">
    <location>
        <begin position="215"/>
        <end position="227"/>
    </location>
</feature>
<feature type="compositionally biased region" description="Low complexity" evidence="7">
    <location>
        <begin position="472"/>
        <end position="481"/>
    </location>
</feature>
<evidence type="ECO:0000259" key="8">
    <source>
        <dbReference type="PROSITE" id="PS50023"/>
    </source>
</evidence>
<evidence type="ECO:0000259" key="9">
    <source>
        <dbReference type="PROSITE" id="PS51303"/>
    </source>
</evidence>
<dbReference type="PANTHER" id="PTHR24211:SF20">
    <property type="entry name" value="PROTEIN ESPINAS-RELATED"/>
    <property type="match status" value="1"/>
</dbReference>
<feature type="compositionally biased region" description="Basic and acidic residues" evidence="7">
    <location>
        <begin position="25"/>
        <end position="35"/>
    </location>
</feature>
<gene>
    <name evidence="10" type="primary">pk-RC</name>
</gene>
<evidence type="ECO:0000256" key="4">
    <source>
        <dbReference type="ARBA" id="ARBA00022833"/>
    </source>
</evidence>
<dbReference type="CDD" id="cd09827">
    <property type="entry name" value="PET_Prickle"/>
    <property type="match status" value="1"/>
</dbReference>
<evidence type="ECO:0000256" key="5">
    <source>
        <dbReference type="ARBA" id="ARBA00023038"/>
    </source>
</evidence>